<gene>
    <name evidence="1" type="ORF">SAMN05660686_02492</name>
</gene>
<comment type="caution">
    <text evidence="1">The sequence shown here is derived from an EMBL/GenBank/DDBJ whole genome shotgun (WGS) entry which is preliminary data.</text>
</comment>
<dbReference type="PROSITE" id="PS51257">
    <property type="entry name" value="PROKAR_LIPOPROTEIN"/>
    <property type="match status" value="1"/>
</dbReference>
<dbReference type="Proteomes" id="UP000198615">
    <property type="component" value="Unassembled WGS sequence"/>
</dbReference>
<keyword evidence="2" id="KW-1185">Reference proteome</keyword>
<sequence>MSDVIARAKAWMAANPGKATAGGLALVAACGGAVSPEIRDWLLSVAPIINSVIFGG</sequence>
<name>A0A8G2EVF2_9PROT</name>
<reference evidence="1 2" key="1">
    <citation type="submission" date="2016-10" db="EMBL/GenBank/DDBJ databases">
        <authorList>
            <person name="Varghese N."/>
            <person name="Submissions S."/>
        </authorList>
    </citation>
    <scope>NUCLEOTIDE SEQUENCE [LARGE SCALE GENOMIC DNA]</scope>
    <source>
        <strain evidence="1 2">DSM 18839</strain>
    </source>
</reference>
<accession>A0A8G2EVF2</accession>
<dbReference type="AlphaFoldDB" id="A0A8G2EVF2"/>
<evidence type="ECO:0000313" key="1">
    <source>
        <dbReference type="EMBL" id="SDF84019.1"/>
    </source>
</evidence>
<evidence type="ECO:0000313" key="2">
    <source>
        <dbReference type="Proteomes" id="UP000198615"/>
    </source>
</evidence>
<proteinExistence type="predicted"/>
<dbReference type="EMBL" id="FNBW01000007">
    <property type="protein sequence ID" value="SDF84019.1"/>
    <property type="molecule type" value="Genomic_DNA"/>
</dbReference>
<protein>
    <submittedName>
        <fullName evidence="1">Uncharacterized protein</fullName>
    </submittedName>
</protein>
<dbReference type="RefSeq" id="WP_175474206.1">
    <property type="nucleotide sequence ID" value="NZ_FNBW01000007.1"/>
</dbReference>
<organism evidence="1 2">
    <name type="scientific">Thalassobaculum litoreum DSM 18839</name>
    <dbReference type="NCBI Taxonomy" id="1123362"/>
    <lineage>
        <taxon>Bacteria</taxon>
        <taxon>Pseudomonadati</taxon>
        <taxon>Pseudomonadota</taxon>
        <taxon>Alphaproteobacteria</taxon>
        <taxon>Rhodospirillales</taxon>
        <taxon>Thalassobaculaceae</taxon>
        <taxon>Thalassobaculum</taxon>
    </lineage>
</organism>